<dbReference type="Pfam" id="PF00581">
    <property type="entry name" value="Rhodanese"/>
    <property type="match status" value="1"/>
</dbReference>
<dbReference type="Proteomes" id="UP000092484">
    <property type="component" value="Unassembled WGS sequence"/>
</dbReference>
<dbReference type="InterPro" id="IPR036873">
    <property type="entry name" value="Rhodanese-like_dom_sf"/>
</dbReference>
<comment type="caution">
    <text evidence="3">The sequence shown here is derived from an EMBL/GenBank/DDBJ whole genome shotgun (WGS) entry which is preliminary data.</text>
</comment>
<feature type="domain" description="Rhodanese" evidence="2">
    <location>
        <begin position="83"/>
        <end position="171"/>
    </location>
</feature>
<protein>
    <submittedName>
        <fullName evidence="3">Rhodanese-like protein</fullName>
    </submittedName>
</protein>
<dbReference type="SMART" id="SM00450">
    <property type="entry name" value="RHOD"/>
    <property type="match status" value="1"/>
</dbReference>
<dbReference type="Gene3D" id="3.40.250.10">
    <property type="entry name" value="Rhodanese-like domain"/>
    <property type="match status" value="1"/>
</dbReference>
<dbReference type="CDD" id="cd00158">
    <property type="entry name" value="RHOD"/>
    <property type="match status" value="1"/>
</dbReference>
<feature type="signal peptide" evidence="1">
    <location>
        <begin position="1"/>
        <end position="18"/>
    </location>
</feature>
<evidence type="ECO:0000259" key="2">
    <source>
        <dbReference type="PROSITE" id="PS50206"/>
    </source>
</evidence>
<dbReference type="PANTHER" id="PTHR44086:SF13">
    <property type="entry name" value="THIOSULFATE SULFURTRANSFERASE PSPE"/>
    <property type="match status" value="1"/>
</dbReference>
<evidence type="ECO:0000313" key="4">
    <source>
        <dbReference type="Proteomes" id="UP000092484"/>
    </source>
</evidence>
<keyword evidence="4" id="KW-1185">Reference proteome</keyword>
<keyword evidence="1" id="KW-0732">Signal</keyword>
<proteinExistence type="predicted"/>
<dbReference type="AlphaFoldDB" id="A0A1A7BCU5"/>
<gene>
    <name evidence="3" type="ORF">I603_2305</name>
</gene>
<reference evidence="3 4" key="1">
    <citation type="submission" date="2016-06" db="EMBL/GenBank/DDBJ databases">
        <title>Genome sequence of Porphyrobacter dokdonensis DSW-74.</title>
        <authorList>
            <person name="Kim J.F."/>
            <person name="Song J.Y."/>
        </authorList>
    </citation>
    <scope>NUCLEOTIDE SEQUENCE [LARGE SCALE GENOMIC DNA]</scope>
    <source>
        <strain evidence="3 4">DSW-74</strain>
    </source>
</reference>
<dbReference type="InterPro" id="IPR001763">
    <property type="entry name" value="Rhodanese-like_dom"/>
</dbReference>
<sequence length="172" mass="17758">MEARSPALLAASALLALAACSGGSHEKGDRDAPSIPLGFELAFAGVAAAASDDAAPLPEVSGAEKPALPMIDVLPEELAARLKAGNVRLIDVRTDEEVAEGMIPGAEHIPLDSFDPAMLGPDDGREVVLYCRSGRRSEMAGEKLAEATGAPVEHLAGGILAWEEAGQPLEKR</sequence>
<dbReference type="GO" id="GO:0004792">
    <property type="term" value="F:thiosulfate-cyanide sulfurtransferase activity"/>
    <property type="evidence" value="ECO:0007669"/>
    <property type="project" value="TreeGrafter"/>
</dbReference>
<dbReference type="PROSITE" id="PS50206">
    <property type="entry name" value="RHODANESE_3"/>
    <property type="match status" value="1"/>
</dbReference>
<evidence type="ECO:0000313" key="3">
    <source>
        <dbReference type="EMBL" id="OBV10343.1"/>
    </source>
</evidence>
<dbReference type="EMBL" id="LZYB01000006">
    <property type="protein sequence ID" value="OBV10343.1"/>
    <property type="molecule type" value="Genomic_DNA"/>
</dbReference>
<name>A0A1A7BCU5_9SPHN</name>
<organism evidence="3 4">
    <name type="scientific">Erythrobacter dokdonensis DSW-74</name>
    <dbReference type="NCBI Taxonomy" id="1300349"/>
    <lineage>
        <taxon>Bacteria</taxon>
        <taxon>Pseudomonadati</taxon>
        <taxon>Pseudomonadota</taxon>
        <taxon>Alphaproteobacteria</taxon>
        <taxon>Sphingomonadales</taxon>
        <taxon>Erythrobacteraceae</taxon>
        <taxon>Erythrobacter/Porphyrobacter group</taxon>
        <taxon>Erythrobacter</taxon>
    </lineage>
</organism>
<dbReference type="STRING" id="1300349.I603_2305"/>
<dbReference type="RefSeq" id="WP_084440073.1">
    <property type="nucleotide sequence ID" value="NZ_LZYB01000006.1"/>
</dbReference>
<dbReference type="PANTHER" id="PTHR44086">
    <property type="entry name" value="THIOSULFATE SULFURTRANSFERASE RDL2, MITOCHONDRIAL-RELATED"/>
    <property type="match status" value="1"/>
</dbReference>
<evidence type="ECO:0000256" key="1">
    <source>
        <dbReference type="SAM" id="SignalP"/>
    </source>
</evidence>
<dbReference type="SUPFAM" id="SSF52821">
    <property type="entry name" value="Rhodanese/Cell cycle control phosphatase"/>
    <property type="match status" value="1"/>
</dbReference>
<feature type="chain" id="PRO_5008354957" evidence="1">
    <location>
        <begin position="19"/>
        <end position="172"/>
    </location>
</feature>
<accession>A0A1A7BCU5</accession>
<dbReference type="PROSITE" id="PS51257">
    <property type="entry name" value="PROKAR_LIPOPROTEIN"/>
    <property type="match status" value="1"/>
</dbReference>